<evidence type="ECO:0000313" key="3">
    <source>
        <dbReference type="Proteomes" id="UP000324222"/>
    </source>
</evidence>
<reference evidence="2 3" key="1">
    <citation type="submission" date="2019-05" db="EMBL/GenBank/DDBJ databases">
        <title>Another draft genome of Portunus trituberculatus and its Hox gene families provides insights of decapod evolution.</title>
        <authorList>
            <person name="Jeong J.-H."/>
            <person name="Song I."/>
            <person name="Kim S."/>
            <person name="Choi T."/>
            <person name="Kim D."/>
            <person name="Ryu S."/>
            <person name="Kim W."/>
        </authorList>
    </citation>
    <scope>NUCLEOTIDE SEQUENCE [LARGE SCALE GENOMIC DNA]</scope>
    <source>
        <tissue evidence="2">Muscle</tissue>
    </source>
</reference>
<gene>
    <name evidence="2" type="ORF">E2C01_064072</name>
</gene>
<comment type="caution">
    <text evidence="2">The sequence shown here is derived from an EMBL/GenBank/DDBJ whole genome shotgun (WGS) entry which is preliminary data.</text>
</comment>
<keyword evidence="3" id="KW-1185">Reference proteome</keyword>
<name>A0A5B7HAR8_PORTR</name>
<protein>
    <submittedName>
        <fullName evidence="2">Uncharacterized protein</fullName>
    </submittedName>
</protein>
<dbReference type="EMBL" id="VSRR010030100">
    <property type="protein sequence ID" value="MPC69841.1"/>
    <property type="molecule type" value="Genomic_DNA"/>
</dbReference>
<proteinExistence type="predicted"/>
<dbReference type="AlphaFoldDB" id="A0A5B7HAR8"/>
<sequence length="155" mass="17209">MIRRDNERICAAERGRQMLSYPGSAAPQEGCWAHLVNPSWWSRAALSALPHTFPNTFPTCLTRPPRPVNESQGEASYSPRAGMVHSVDSRLESSGQHGAQSFYKPGRHLATREATHRPPALKPCRRAARTPFRRGLQPSRTRSRLTAAAVCVVHC</sequence>
<evidence type="ECO:0000256" key="1">
    <source>
        <dbReference type="SAM" id="MobiDB-lite"/>
    </source>
</evidence>
<organism evidence="2 3">
    <name type="scientific">Portunus trituberculatus</name>
    <name type="common">Swimming crab</name>
    <name type="synonym">Neptunus trituberculatus</name>
    <dbReference type="NCBI Taxonomy" id="210409"/>
    <lineage>
        <taxon>Eukaryota</taxon>
        <taxon>Metazoa</taxon>
        <taxon>Ecdysozoa</taxon>
        <taxon>Arthropoda</taxon>
        <taxon>Crustacea</taxon>
        <taxon>Multicrustacea</taxon>
        <taxon>Malacostraca</taxon>
        <taxon>Eumalacostraca</taxon>
        <taxon>Eucarida</taxon>
        <taxon>Decapoda</taxon>
        <taxon>Pleocyemata</taxon>
        <taxon>Brachyura</taxon>
        <taxon>Eubrachyura</taxon>
        <taxon>Portunoidea</taxon>
        <taxon>Portunidae</taxon>
        <taxon>Portuninae</taxon>
        <taxon>Portunus</taxon>
    </lineage>
</organism>
<accession>A0A5B7HAR8</accession>
<evidence type="ECO:0000313" key="2">
    <source>
        <dbReference type="EMBL" id="MPC69841.1"/>
    </source>
</evidence>
<dbReference type="Proteomes" id="UP000324222">
    <property type="component" value="Unassembled WGS sequence"/>
</dbReference>
<feature type="region of interest" description="Disordered" evidence="1">
    <location>
        <begin position="60"/>
        <end position="80"/>
    </location>
</feature>